<sequence length="102" mass="9740">MPGSSSGSFSRPGTWIGGRPGSSIAGVVGFGVAVGCGAAGAAAGASPVCGRAAGRRAPSRVGAVFAARCGVVVVYVARHASVGVVAKNAQLLKNACAGAMWP</sequence>
<dbReference type="AlphaFoldDB" id="A0A2T4UBI3"/>
<gene>
    <name evidence="1" type="ORF">C7Y72_21090</name>
</gene>
<comment type="caution">
    <text evidence="1">The sequence shown here is derived from an EMBL/GenBank/DDBJ whole genome shotgun (WGS) entry which is preliminary data.</text>
</comment>
<name>A0A2T4UBI3_9ACTN</name>
<keyword evidence="2" id="KW-1185">Reference proteome</keyword>
<organism evidence="1 2">
    <name type="scientific">Paraconexibacter algicola</name>
    <dbReference type="NCBI Taxonomy" id="2133960"/>
    <lineage>
        <taxon>Bacteria</taxon>
        <taxon>Bacillati</taxon>
        <taxon>Actinomycetota</taxon>
        <taxon>Thermoleophilia</taxon>
        <taxon>Solirubrobacterales</taxon>
        <taxon>Paraconexibacteraceae</taxon>
        <taxon>Paraconexibacter</taxon>
    </lineage>
</organism>
<evidence type="ECO:0000313" key="1">
    <source>
        <dbReference type="EMBL" id="PTL54249.1"/>
    </source>
</evidence>
<dbReference type="EMBL" id="PYYB01000005">
    <property type="protein sequence ID" value="PTL54249.1"/>
    <property type="molecule type" value="Genomic_DNA"/>
</dbReference>
<protein>
    <submittedName>
        <fullName evidence="1">Uncharacterized protein</fullName>
    </submittedName>
</protein>
<reference evidence="1 2" key="1">
    <citation type="submission" date="2018-03" db="EMBL/GenBank/DDBJ databases">
        <title>Aquarubrobacter algicola gen. nov., sp. nov., a novel actinobacterium isolated from shallow eutrophic lake during the end of cyanobacterial harmful algal blooms.</title>
        <authorList>
            <person name="Chun S.J."/>
        </authorList>
    </citation>
    <scope>NUCLEOTIDE SEQUENCE [LARGE SCALE GENOMIC DNA]</scope>
    <source>
        <strain evidence="1 2">Seoho-28</strain>
    </source>
</reference>
<evidence type="ECO:0000313" key="2">
    <source>
        <dbReference type="Proteomes" id="UP000240739"/>
    </source>
</evidence>
<proteinExistence type="predicted"/>
<dbReference type="Proteomes" id="UP000240739">
    <property type="component" value="Unassembled WGS sequence"/>
</dbReference>
<accession>A0A2T4UBI3</accession>